<dbReference type="SUPFAM" id="SSF56059">
    <property type="entry name" value="Glutathione synthetase ATP-binding domain-like"/>
    <property type="match status" value="1"/>
</dbReference>
<dbReference type="EC" id="6.3.4.13" evidence="2"/>
<keyword evidence="8" id="KW-0464">Manganese</keyword>
<keyword evidence="3" id="KW-0436">Ligase</keyword>
<dbReference type="Gene3D" id="3.30.470.20">
    <property type="entry name" value="ATP-grasp fold, B domain"/>
    <property type="match status" value="1"/>
</dbReference>
<proteinExistence type="inferred from homology"/>
<protein>
    <recommendedName>
        <fullName evidence="2">phosphoribosylamine--glycine ligase</fullName>
        <ecNumber evidence="2">6.3.4.13</ecNumber>
    </recommendedName>
    <alternativeName>
        <fullName evidence="10">Glycinamide ribonucleotide synthetase</fullName>
    </alternativeName>
    <alternativeName>
        <fullName evidence="11">Phosphoribosylglycinamide synthetase</fullName>
    </alternativeName>
</protein>
<evidence type="ECO:0000256" key="1">
    <source>
        <dbReference type="ARBA" id="ARBA00005174"/>
    </source>
</evidence>
<dbReference type="FunFam" id="3.90.600.10:FF:000001">
    <property type="entry name" value="Trifunctional purine biosynthetic protein adenosine-3"/>
    <property type="match status" value="1"/>
</dbReference>
<dbReference type="HAMAP" id="MF_00138">
    <property type="entry name" value="GARS"/>
    <property type="match status" value="1"/>
</dbReference>
<evidence type="ECO:0000259" key="14">
    <source>
        <dbReference type="PROSITE" id="PS50975"/>
    </source>
</evidence>
<feature type="domain" description="ATP-grasp" evidence="14">
    <location>
        <begin position="110"/>
        <end position="318"/>
    </location>
</feature>
<dbReference type="Gene3D" id="3.30.1490.20">
    <property type="entry name" value="ATP-grasp fold, A domain"/>
    <property type="match status" value="1"/>
</dbReference>
<evidence type="ECO:0000256" key="11">
    <source>
        <dbReference type="ARBA" id="ARBA00042864"/>
    </source>
</evidence>
<dbReference type="GO" id="GO:0004641">
    <property type="term" value="F:phosphoribosylformylglycinamidine cyclo-ligase activity"/>
    <property type="evidence" value="ECO:0007669"/>
    <property type="project" value="UniProtKB-EC"/>
</dbReference>
<evidence type="ECO:0000256" key="7">
    <source>
        <dbReference type="ARBA" id="ARBA00022840"/>
    </source>
</evidence>
<dbReference type="SMART" id="SM01210">
    <property type="entry name" value="GARS_C"/>
    <property type="match status" value="1"/>
</dbReference>
<dbReference type="Proteomes" id="UP001175261">
    <property type="component" value="Unassembled WGS sequence"/>
</dbReference>
<keyword evidence="7 13" id="KW-0067">ATP-binding</keyword>
<evidence type="ECO:0000256" key="8">
    <source>
        <dbReference type="ARBA" id="ARBA00023211"/>
    </source>
</evidence>
<evidence type="ECO:0000256" key="12">
    <source>
        <dbReference type="ARBA" id="ARBA00049057"/>
    </source>
</evidence>
<name>A0AA39GGS9_SARSR</name>
<keyword evidence="5 13" id="KW-0547">Nucleotide-binding</keyword>
<dbReference type="InterPro" id="IPR000115">
    <property type="entry name" value="PRibGlycinamide_synth"/>
</dbReference>
<dbReference type="GO" id="GO:0004637">
    <property type="term" value="F:phosphoribosylamine-glycine ligase activity"/>
    <property type="evidence" value="ECO:0007669"/>
    <property type="project" value="UniProtKB-EC"/>
</dbReference>
<dbReference type="GO" id="GO:0006164">
    <property type="term" value="P:purine nucleotide biosynthetic process"/>
    <property type="evidence" value="ECO:0007669"/>
    <property type="project" value="UniProtKB-KW"/>
</dbReference>
<evidence type="ECO:0000313" key="16">
    <source>
        <dbReference type="Proteomes" id="UP001175261"/>
    </source>
</evidence>
<dbReference type="Pfam" id="PF02844">
    <property type="entry name" value="GARS_N"/>
    <property type="match status" value="1"/>
</dbReference>
<dbReference type="AlphaFoldDB" id="A0AA39GGS9"/>
<keyword evidence="6" id="KW-0658">Purine biosynthesis</keyword>
<comment type="catalytic activity">
    <reaction evidence="12">
        <text>2-formamido-N(1)-(5-O-phospho-beta-D-ribosyl)acetamidine + ATP = 5-amino-1-(5-phospho-beta-D-ribosyl)imidazole + ADP + phosphate + H(+)</text>
        <dbReference type="Rhea" id="RHEA:23032"/>
        <dbReference type="ChEBI" id="CHEBI:15378"/>
        <dbReference type="ChEBI" id="CHEBI:30616"/>
        <dbReference type="ChEBI" id="CHEBI:43474"/>
        <dbReference type="ChEBI" id="CHEBI:137981"/>
        <dbReference type="ChEBI" id="CHEBI:147287"/>
        <dbReference type="ChEBI" id="CHEBI:456216"/>
        <dbReference type="EC" id="6.3.3.1"/>
    </reaction>
</comment>
<dbReference type="InterPro" id="IPR020560">
    <property type="entry name" value="PRibGlycinamide_synth_C-dom"/>
</dbReference>
<organism evidence="15 16">
    <name type="scientific">Sarocladium strictum</name>
    <name type="common">Black bundle disease fungus</name>
    <name type="synonym">Acremonium strictum</name>
    <dbReference type="NCBI Taxonomy" id="5046"/>
    <lineage>
        <taxon>Eukaryota</taxon>
        <taxon>Fungi</taxon>
        <taxon>Dikarya</taxon>
        <taxon>Ascomycota</taxon>
        <taxon>Pezizomycotina</taxon>
        <taxon>Sordariomycetes</taxon>
        <taxon>Hypocreomycetidae</taxon>
        <taxon>Hypocreales</taxon>
        <taxon>Sarocladiaceae</taxon>
        <taxon>Sarocladium</taxon>
    </lineage>
</organism>
<evidence type="ECO:0000256" key="5">
    <source>
        <dbReference type="ARBA" id="ARBA00022741"/>
    </source>
</evidence>
<dbReference type="EMBL" id="JAPDFR010000004">
    <property type="protein sequence ID" value="KAK0387070.1"/>
    <property type="molecule type" value="Genomic_DNA"/>
</dbReference>
<dbReference type="Pfam" id="PF01071">
    <property type="entry name" value="GARS_A"/>
    <property type="match status" value="1"/>
</dbReference>
<evidence type="ECO:0000256" key="6">
    <source>
        <dbReference type="ARBA" id="ARBA00022755"/>
    </source>
</evidence>
<dbReference type="InterPro" id="IPR037123">
    <property type="entry name" value="PRibGlycinamide_synth_C_sf"/>
</dbReference>
<dbReference type="Pfam" id="PF02843">
    <property type="entry name" value="GARS_C"/>
    <property type="match status" value="1"/>
</dbReference>
<dbReference type="PROSITE" id="PS50975">
    <property type="entry name" value="ATP_GRASP"/>
    <property type="match status" value="1"/>
</dbReference>
<dbReference type="FunFam" id="3.30.470.20:FF:000018">
    <property type="entry name" value="Trifunctional purine biosynthetic protein adenosine-3"/>
    <property type="match status" value="1"/>
</dbReference>
<evidence type="ECO:0000256" key="2">
    <source>
        <dbReference type="ARBA" id="ARBA00013255"/>
    </source>
</evidence>
<dbReference type="InterPro" id="IPR013815">
    <property type="entry name" value="ATP_grasp_subdomain_1"/>
</dbReference>
<dbReference type="Gene3D" id="3.90.600.10">
    <property type="entry name" value="Phosphoribosylglycinamide synthetase, C-terminal domain"/>
    <property type="match status" value="1"/>
</dbReference>
<keyword evidence="4" id="KW-0479">Metal-binding</keyword>
<evidence type="ECO:0000256" key="13">
    <source>
        <dbReference type="PROSITE-ProRule" id="PRU00409"/>
    </source>
</evidence>
<gene>
    <name evidence="15" type="ORF">NLU13_5383</name>
</gene>
<evidence type="ECO:0000256" key="10">
    <source>
        <dbReference type="ARBA" id="ARBA00042242"/>
    </source>
</evidence>
<dbReference type="InterPro" id="IPR020562">
    <property type="entry name" value="PRibGlycinamide_synth_N"/>
</dbReference>
<accession>A0AA39GGS9</accession>
<dbReference type="SUPFAM" id="SSF52440">
    <property type="entry name" value="PreATP-grasp domain"/>
    <property type="match status" value="1"/>
</dbReference>
<dbReference type="InterPro" id="IPR016185">
    <property type="entry name" value="PreATP-grasp_dom_sf"/>
</dbReference>
<dbReference type="NCBIfam" id="TIGR00877">
    <property type="entry name" value="purD"/>
    <property type="match status" value="1"/>
</dbReference>
<dbReference type="InterPro" id="IPR011054">
    <property type="entry name" value="Rudment_hybrid_motif"/>
</dbReference>
<dbReference type="SMART" id="SM01209">
    <property type="entry name" value="GARS_A"/>
    <property type="match status" value="1"/>
</dbReference>
<comment type="similarity">
    <text evidence="9">Belongs to the GARS family.</text>
</comment>
<sequence>MMRILLIGKGAREHALAWKLRQTARHVFVVPGNGGTAAMATNVSNIDGVDMHDFKELIQVAHSLSIDLVLTGPDDIVVAGIADAFKQAGIPCFAPSKAASQLEGSKVFAKDFMTRHNIPTAKYRSFSRYEDAREYISAANYRVVIKSSGLAAGKGVVLPESKEDSYKELYEVMVGKKFGSANAHVVIEEFLLGDEISILTFSDGRTFKSLPPCQDHKQIFDGSKGPNTGGMGVYGPTDFVSSSIMDEIERKIIGPTFEGLRSDGHVFQGMLFTGVMITRDGPKVLEYNVRFGDPETLSLVPLLREETDLAKLCLSCTNGTLENETLGIQKGYACNVVVASAGYPGEHKQGDKIEIASCPQRKSIHIFHAGTILESGGLWTAGGRVFAVCAVRETLAEAVAAAYSGVACIRFQGQQYRTDIGSRYAVPSRTYSYDFSQVNS</sequence>
<dbReference type="GO" id="GO:0005524">
    <property type="term" value="F:ATP binding"/>
    <property type="evidence" value="ECO:0007669"/>
    <property type="project" value="UniProtKB-UniRule"/>
</dbReference>
<dbReference type="Gene3D" id="3.40.50.20">
    <property type="match status" value="1"/>
</dbReference>
<dbReference type="InterPro" id="IPR011761">
    <property type="entry name" value="ATP-grasp"/>
</dbReference>
<comment type="pathway">
    <text evidence="1">Purine metabolism; IMP biosynthesis via de novo pathway; N(1)-(5-phospho-D-ribosyl)glycinamide from 5-phospho-alpha-D-ribose 1-diphosphate: step 2/2.</text>
</comment>
<evidence type="ECO:0000256" key="3">
    <source>
        <dbReference type="ARBA" id="ARBA00022598"/>
    </source>
</evidence>
<evidence type="ECO:0000256" key="4">
    <source>
        <dbReference type="ARBA" id="ARBA00022723"/>
    </source>
</evidence>
<evidence type="ECO:0000256" key="9">
    <source>
        <dbReference type="ARBA" id="ARBA00038345"/>
    </source>
</evidence>
<dbReference type="SUPFAM" id="SSF51246">
    <property type="entry name" value="Rudiment single hybrid motif"/>
    <property type="match status" value="1"/>
</dbReference>
<keyword evidence="16" id="KW-1185">Reference proteome</keyword>
<dbReference type="PANTHER" id="PTHR43472:SF1">
    <property type="entry name" value="PHOSPHORIBOSYLAMINE--GLYCINE LIGASE, CHLOROPLASTIC"/>
    <property type="match status" value="1"/>
</dbReference>
<dbReference type="GO" id="GO:0009113">
    <property type="term" value="P:purine nucleobase biosynthetic process"/>
    <property type="evidence" value="ECO:0007669"/>
    <property type="project" value="InterPro"/>
</dbReference>
<evidence type="ECO:0000313" key="15">
    <source>
        <dbReference type="EMBL" id="KAK0387070.1"/>
    </source>
</evidence>
<comment type="caution">
    <text evidence="15">The sequence shown here is derived from an EMBL/GenBank/DDBJ whole genome shotgun (WGS) entry which is preliminary data.</text>
</comment>
<dbReference type="InterPro" id="IPR020561">
    <property type="entry name" value="PRibGlycinamid_synth_ATP-grasp"/>
</dbReference>
<dbReference type="GO" id="GO:0046872">
    <property type="term" value="F:metal ion binding"/>
    <property type="evidence" value="ECO:0007669"/>
    <property type="project" value="UniProtKB-KW"/>
</dbReference>
<dbReference type="PANTHER" id="PTHR43472">
    <property type="entry name" value="PHOSPHORIBOSYLAMINE--GLYCINE LIGASE"/>
    <property type="match status" value="1"/>
</dbReference>
<reference evidence="15" key="1">
    <citation type="submission" date="2022-10" db="EMBL/GenBank/DDBJ databases">
        <title>Determination and structural analysis of whole genome sequence of Sarocladium strictum F4-1.</title>
        <authorList>
            <person name="Hu L."/>
            <person name="Jiang Y."/>
        </authorList>
    </citation>
    <scope>NUCLEOTIDE SEQUENCE</scope>
    <source>
        <strain evidence="15">F4-1</strain>
    </source>
</reference>